<dbReference type="KEGG" id="mox:DAMO_2870"/>
<organism evidence="1 2">
    <name type="scientific">Methylomirabilis oxygeniifera</name>
    <dbReference type="NCBI Taxonomy" id="671143"/>
    <lineage>
        <taxon>Bacteria</taxon>
        <taxon>Candidatus Methylomirabilota</taxon>
        <taxon>Candidatus Methylomirabilia</taxon>
        <taxon>Candidatus Methylomirabilales</taxon>
        <taxon>Candidatus Methylomirabilaceae</taxon>
        <taxon>Candidatus Methylomirabilis</taxon>
    </lineage>
</organism>
<protein>
    <submittedName>
        <fullName evidence="1">Uncharacterized protein</fullName>
    </submittedName>
</protein>
<gene>
    <name evidence="1" type="ORF">DAMO_2870</name>
</gene>
<accession>D5MLN6</accession>
<dbReference type="HOGENOM" id="CLU_2647784_0_0_0"/>
<dbReference type="EMBL" id="FP565575">
    <property type="protein sequence ID" value="CBE69943.1"/>
    <property type="molecule type" value="Genomic_DNA"/>
</dbReference>
<name>D5MLN6_METO1</name>
<evidence type="ECO:0000313" key="2">
    <source>
        <dbReference type="Proteomes" id="UP000006898"/>
    </source>
</evidence>
<proteinExistence type="predicted"/>
<dbReference type="AlphaFoldDB" id="D5MLN6"/>
<dbReference type="STRING" id="671143.DAMO_2870"/>
<sequence length="76" mass="8673">MADRVWTARLITCDHGGNVAAWITAGDSEIDCKVRVVFRKGRSLQRCGKSGIPQHQLLIDFRTPYRGIMLPQWHHT</sequence>
<evidence type="ECO:0000313" key="1">
    <source>
        <dbReference type="EMBL" id="CBE69943.1"/>
    </source>
</evidence>
<reference evidence="1 2" key="1">
    <citation type="journal article" date="2010" name="Nature">
        <title>Nitrite-driven anaerobic methane oxidation by oxygenic bacteria.</title>
        <authorList>
            <person name="Ettwig K.F."/>
            <person name="Butler M.K."/>
            <person name="Le Paslier D."/>
            <person name="Pelletier E."/>
            <person name="Mangenot S."/>
            <person name="Kuypers M.M.M."/>
            <person name="Schreiber F."/>
            <person name="Dutilh B.E."/>
            <person name="Zedelius J."/>
            <person name="de Beer D."/>
            <person name="Gloerich J."/>
            <person name="Wessels H.J.C.T."/>
            <person name="van Allen T."/>
            <person name="Luesken F."/>
            <person name="Wu M."/>
            <person name="van de Pas-Schoonen K.T."/>
            <person name="Op den Camp H.J.M."/>
            <person name="Janssen-Megens E.M."/>
            <person name="Francoijs K-J."/>
            <person name="Stunnenberg H."/>
            <person name="Weissenbach J."/>
            <person name="Jetten M.S.M."/>
            <person name="Strous M."/>
        </authorList>
    </citation>
    <scope>NUCLEOTIDE SEQUENCE [LARGE SCALE GENOMIC DNA]</scope>
</reference>
<dbReference type="Proteomes" id="UP000006898">
    <property type="component" value="Chromosome"/>
</dbReference>